<dbReference type="InterPro" id="IPR001932">
    <property type="entry name" value="PPM-type_phosphatase-like_dom"/>
</dbReference>
<feature type="compositionally biased region" description="Low complexity" evidence="5">
    <location>
        <begin position="2340"/>
        <end position="2353"/>
    </location>
</feature>
<accession>A0A2T2YSW7</accession>
<keyword evidence="1" id="KW-0805">Transcription regulation</keyword>
<dbReference type="GO" id="GO:0003677">
    <property type="term" value="F:DNA binding"/>
    <property type="evidence" value="ECO:0007669"/>
    <property type="project" value="UniProtKB-KW"/>
</dbReference>
<dbReference type="PANTHER" id="PTHR43133:SF8">
    <property type="entry name" value="RNA POLYMERASE SIGMA FACTOR HI_1459-RELATED"/>
    <property type="match status" value="1"/>
</dbReference>
<keyword evidence="4" id="KW-0804">Transcription</keyword>
<dbReference type="GO" id="GO:0016987">
    <property type="term" value="F:sigma factor activity"/>
    <property type="evidence" value="ECO:0007669"/>
    <property type="project" value="UniProtKB-KW"/>
</dbReference>
<dbReference type="InterPro" id="IPR027383">
    <property type="entry name" value="Znf_put"/>
</dbReference>
<reference evidence="7 8" key="1">
    <citation type="submission" date="2018-02" db="EMBL/GenBank/DDBJ databases">
        <title>8 Nocardia nova and 1 Nocardia cyriacigeorgica strain used for evolution to TMP-SMX.</title>
        <authorList>
            <person name="Mehta H."/>
            <person name="Weng J."/>
            <person name="Shamoo Y."/>
        </authorList>
    </citation>
    <scope>NUCLEOTIDE SEQUENCE [LARGE SCALE GENOMIC DNA]</scope>
    <source>
        <strain evidence="7 8">ATCC 33727</strain>
    </source>
</reference>
<keyword evidence="3" id="KW-0238">DNA-binding</keyword>
<dbReference type="CDD" id="cd00143">
    <property type="entry name" value="PP2Cc"/>
    <property type="match status" value="1"/>
</dbReference>
<gene>
    <name evidence="7" type="ORF">C8259_30080</name>
</gene>
<name>A0A2T2YSW7_9NOCA</name>
<dbReference type="PROSITE" id="PS51746">
    <property type="entry name" value="PPM_2"/>
    <property type="match status" value="1"/>
</dbReference>
<evidence type="ECO:0000259" key="6">
    <source>
        <dbReference type="PROSITE" id="PS51746"/>
    </source>
</evidence>
<feature type="compositionally biased region" description="Basic and acidic residues" evidence="5">
    <location>
        <begin position="1236"/>
        <end position="1253"/>
    </location>
</feature>
<dbReference type="PANTHER" id="PTHR43133">
    <property type="entry name" value="RNA POLYMERASE ECF-TYPE SIGMA FACTO"/>
    <property type="match status" value="1"/>
</dbReference>
<keyword evidence="2" id="KW-0731">Sigma factor</keyword>
<dbReference type="Pfam" id="PF13490">
    <property type="entry name" value="zf-HC2"/>
    <property type="match status" value="1"/>
</dbReference>
<dbReference type="Gene3D" id="3.60.40.10">
    <property type="entry name" value="PPM-type phosphatase domain"/>
    <property type="match status" value="1"/>
</dbReference>
<comment type="caution">
    <text evidence="7">The sequence shown here is derived from an EMBL/GenBank/DDBJ whole genome shotgun (WGS) entry which is preliminary data.</text>
</comment>
<evidence type="ECO:0000256" key="1">
    <source>
        <dbReference type="ARBA" id="ARBA00023015"/>
    </source>
</evidence>
<feature type="region of interest" description="Disordered" evidence="5">
    <location>
        <begin position="2615"/>
        <end position="2728"/>
    </location>
</feature>
<evidence type="ECO:0000256" key="3">
    <source>
        <dbReference type="ARBA" id="ARBA00023125"/>
    </source>
</evidence>
<feature type="compositionally biased region" description="Polar residues" evidence="5">
    <location>
        <begin position="1601"/>
        <end position="1611"/>
    </location>
</feature>
<dbReference type="GO" id="GO:0006352">
    <property type="term" value="P:DNA-templated transcription initiation"/>
    <property type="evidence" value="ECO:0007669"/>
    <property type="project" value="InterPro"/>
</dbReference>
<feature type="compositionally biased region" description="Low complexity" evidence="5">
    <location>
        <begin position="2261"/>
        <end position="2281"/>
    </location>
</feature>
<feature type="region of interest" description="Disordered" evidence="5">
    <location>
        <begin position="1943"/>
        <end position="1995"/>
    </location>
</feature>
<dbReference type="InterPro" id="IPR036457">
    <property type="entry name" value="PPM-type-like_dom_sf"/>
</dbReference>
<feature type="region of interest" description="Disordered" evidence="5">
    <location>
        <begin position="1579"/>
        <end position="1650"/>
    </location>
</feature>
<dbReference type="EMBL" id="PYHS01000022">
    <property type="protein sequence ID" value="PSR58622.1"/>
    <property type="molecule type" value="Genomic_DNA"/>
</dbReference>
<feature type="non-terminal residue" evidence="7">
    <location>
        <position position="1"/>
    </location>
</feature>
<sequence length="3381" mass="369440">EREHQPTEPDTATQHLLHIADTILAEHRTAMAQLDDAMDNKPAPRRRQRFALFQHDGVFFHNLPDEPQGGVSPDDVPAVPNPRRLTDLEIEIVALVKAGLTDNDIATVTELPVADVQALRKRAVHKLEADRPAEHEVPAGKNAVMGADATGSDSFGSHRDDSVARETESWPMEDRWWARQQIEAVRRFAAEIRRAARDSGGRVEGRTTSDGQPVFHVPLDSGRLVQVELHPGRRITISMVLRESDRGRNLNHSFAFAELLRNLTRSSEPVPGADVLGTLIFDTELTQQRARRGSLTDVRFDIHTDVPVVLEVTSGRFGPYVRAMVEGSGLRAGMELSYGDTLHPTIRTDIPLRTGTDVHRVSHLVDRLLWEGTRSWTGPHKPAETAAAWLVEIAGSHRTQADSSSAYISRSMHLTATTSGAPGSRVVHLTATDAVTGRSYEFTAREKFALATAVAAKFANPTAGPIGPGDARAGRTIRYPDGEALNAELWRTRGSWFRVVEERADGPVEYEVHQDEGLPVLVDPRTGARQRLSDYESANTSGWQAISFDSAGEPLHPVADYVRELRQRRTALWERLGLDSPDDDSRAAWRRLVRMHREVAEVEVAEIDASLAALHSDEPATQAALAEPLLIRRGVATDRLDDLAELDSLAVRYDRAAARLLVPACEELFARELERRPGTVITPHVARFTPEPGEPQEVWVVANEGGHMRAFEAAIQADPSLAPALWRGWRIRYIQLTAGPSGLEDTALDAADVERAYRASFRRELEKHLMAAYLKYRRKAESPEGFTAWLKPLKSDLSTVPDDGNTTTSPMSIQVAVELMRAGIPGWEDARPAAESPGTQQLIPIRAGWLETVVVPVEYREASEWESKAGWRVARPHGSDMADVIAGDFTLFRPPERKLRSTFRSIAQLKRMLEKTLAGTGRLPGLMAYTAPIVLTSAPAPELPTAAAVAHISELPTVEELERHRAEQTGTILRSEFEPWQAHAVQELTATTRAQSPLRDLSVPALRQLRERLAALGPPLRASGLAHRHERMRVELDRLLFEIEAESGASPVAELPPVEAHANAAVDSAVRSALESGSVRDGSTPGRCGIAELTFIRDYFDNTPAEIPDADTAVIIEYTGFHPHELAQYAGGQWAETTLGQITSRITDPDDAAHLALISIQYPGARDDHIDGHVVSLTTDRDGGLRLHELVPGPDGTVTEHDLHGEQARRRHEQLLQQQLQGATFHAITYKADGIPENRIDSKDHRATTDWHRAPAPATRLGRAEQGDDSDANMPGIAGSAQGKPLIPSQPSQESESAETDHDTATEGSTGVRPPQQPTDSPSIGRTLIPGPRQRAAMSTESDPRDDVELMAAVRSGDTEAFGTLFERHIGPVRSYARARFRPSDADDLVSHAFHATLGALRKGSGPESAFRAYVLTVLRNHALSQKLSYTDRITLSDDMTRYDVPEEPVDTEFGRREHALLAQALAAGTLSERARLILTNFTLPAAELARFIDAPSANAANVARHRAVEELRAAYLQAQIPHEPDESCRDTVEQLGAWLRGPLRKRAENRVNTHLRGCSSCRATLELSVALNPGLAVRTHIPAPGRGDGRTEGSAGKPASTASEGVQPNDRTPRRKQGGARRQRRGATARGEESFDPFGGVADDRAPAVLPGQLDNPWLLFADDPRGGDNVSAVRAQREGRPSGRQPAGHVEEALSPAWLRRVHAAITEEQLDADGSRRAHLGRILAHLNKLMPDAPPVTADQRARLETLARAVGRWLHIAHTELGVDLSAGEVAHSVSARQSHLAEATNRYRAAAEALAYHAANLDAAPANTSPWGRNVGLLDGVDITELTQTIEGLAAESARLEADSARAAELQQIRHAWTAAYELWNLAQDTRSPAAGPRVEALISYADATRHWLIALLDRNNGANLLAQEQRTARAVNDYREADHRIRELLRTLEAQPVAASEAATPGPDELPPTGPSEAQTPAAPASAERREPWRDLPPPAPHKEVDLGHAAGVTDVGRRNTNQDDFAIATATINGEQVTLAAVCDGTSGEAIRSDRAAAVGSAAACAILEQEAAAVAAGGIWDPAAVLAKATQAAQDAVLDLISQEFPGCDLPPVSTIVLSLVTPAQVFTECVGDSRAYWIPLDGGPAVQLTTDDSALQRYMDLMGVSAEQAARMPHASTLTRGLGVKYEWREPNPTAHHVTGRGVVALVSDGPIKKIGSPDAIADQVRAQLARTSGNLLGAARGFAEAAVEAGTRDNVTVVLIAGVDRPDRAASLPSAAASSPWSSPTPTESPKAVDPRTLPWTSRQRAGDGHPTMQPSSPGNSHRSAGESTPTPGSTISESFDEGSANQESATTRSAPTSSTADDAQHAAGHHSDHGRESSLPRTRRRMMSAAEFAARLAQAERFGPPVRITPDKWFTQNSFTELLVYPDGLWVVEKNLSSRKQRTAEIVASAFAYAMDAPVPPVIPVDGDDRTVRMPWLPGEVIECTADDPNGIHALEALRGHPDAEQLGLLDLVISNWDRIENVLRDGDHLVGLDHAFAFQRPIDPSSSPFSQSYVSAVDYHRAPDPYEWVANGRSKSELEGYKRNIQALQSLCEDYDCLGWHMGAMALLDKVIAHARDTHVGQDAAEQGSEQASAGLGLSTESARPASETPWRRDRPAAAPASSGNPLSPEEALDLPRKKNRRRAPDPNAYHHRPDDGMPWDPVVPQPDPLLTPPGQRRGRGARPPSLDGVFDGRSEIEFVDPGVDRGNRRGRRGDVPSVWHRFGRDDSTPDAIELSPVLGRALRAAEADAEDVVTYALQPAEALGLDATKLQQRDPEAIARTVQAVRIRQRRRFESVLRRLVADDALTELLDHQDAISELDERVRSLPRHLEAAETYLDEVRTALAIMAVPELFAAAGVSPLIDDDGQIVEAIGYTSDGRVIVASPLRDQHALLDLQVPGFRRQAPKNGVSIEYWHVRIDDQGRLVVETTSGAHPDPERTAYYYRDRDYVWWRKDLADERTFAEKCAEALVSGEIAREHLKGDTGDATMSAGVSIVHYRNGFRHIEKKVRDIDQRDAEKLAAITLADAGSRPAEVLGADEILPGGSELVLLIEYVPGFDASDIFGDFEDAWRDFFHTPTGQRLGRGDTLVHPWDRHERGSKNWRLQLGFIVRPIDNGNAYQDALPPGGFTLHYATVVNGKIEWRKHYTPRAELEAVRERTLTSKAAYDRRDRAEWYQDVIDNLVRIEASAWYNTPADNAEAVLTLTNLRDVLAERLNLPGARNLPHPYDELTPSDWRTVIASKYESLRRFREMGFPADRTARDLDTLDKLTKLLLHAQMRQVTPDALDDNWVIDPDSDTVGQTLTEVYLDGLAVRLADVEAAAQSVRHDAESHMAWVEAFGPESGSQA</sequence>
<dbReference type="InterPro" id="IPR013325">
    <property type="entry name" value="RNA_pol_sigma_r2"/>
</dbReference>
<evidence type="ECO:0000256" key="4">
    <source>
        <dbReference type="ARBA" id="ARBA00023163"/>
    </source>
</evidence>
<feature type="compositionally biased region" description="Pro residues" evidence="5">
    <location>
        <begin position="2695"/>
        <end position="2705"/>
    </location>
</feature>
<feature type="domain" description="PPM-type phosphatase" evidence="6">
    <location>
        <begin position="1994"/>
        <end position="2253"/>
    </location>
</feature>
<feature type="region of interest" description="Disordered" evidence="5">
    <location>
        <begin position="2261"/>
        <end position="2375"/>
    </location>
</feature>
<dbReference type="SUPFAM" id="SSF88946">
    <property type="entry name" value="Sigma2 domain of RNA polymerase sigma factors"/>
    <property type="match status" value="1"/>
</dbReference>
<evidence type="ECO:0000313" key="8">
    <source>
        <dbReference type="Proteomes" id="UP000241647"/>
    </source>
</evidence>
<feature type="compositionally biased region" description="Polar residues" evidence="5">
    <location>
        <begin position="2304"/>
        <end position="2339"/>
    </location>
</feature>
<dbReference type="SUPFAM" id="SSF46894">
    <property type="entry name" value="C-terminal effector domain of the bipartite response regulators"/>
    <property type="match status" value="1"/>
</dbReference>
<protein>
    <recommendedName>
        <fullName evidence="6">PPM-type phosphatase domain-containing protein</fullName>
    </recommendedName>
</protein>
<feature type="compositionally biased region" description="Basic residues" evidence="5">
    <location>
        <begin position="1614"/>
        <end position="1628"/>
    </location>
</feature>
<feature type="compositionally biased region" description="Basic and acidic residues" evidence="5">
    <location>
        <begin position="2361"/>
        <end position="2370"/>
    </location>
</feature>
<dbReference type="InterPro" id="IPR016032">
    <property type="entry name" value="Sig_transdc_resp-reg_C-effctor"/>
</dbReference>
<evidence type="ECO:0000313" key="7">
    <source>
        <dbReference type="EMBL" id="PSR58622.1"/>
    </source>
</evidence>
<dbReference type="SUPFAM" id="SSF81606">
    <property type="entry name" value="PP2C-like"/>
    <property type="match status" value="1"/>
</dbReference>
<dbReference type="Gene3D" id="1.10.1740.10">
    <property type="match status" value="1"/>
</dbReference>
<organism evidence="7 8">
    <name type="scientific">Nocardia nova</name>
    <dbReference type="NCBI Taxonomy" id="37330"/>
    <lineage>
        <taxon>Bacteria</taxon>
        <taxon>Bacillati</taxon>
        <taxon>Actinomycetota</taxon>
        <taxon>Actinomycetes</taxon>
        <taxon>Mycobacteriales</taxon>
        <taxon>Nocardiaceae</taxon>
        <taxon>Nocardia</taxon>
    </lineage>
</organism>
<dbReference type="InterPro" id="IPR039425">
    <property type="entry name" value="RNA_pol_sigma-70-like"/>
</dbReference>
<proteinExistence type="predicted"/>
<feature type="region of interest" description="Disordered" evidence="5">
    <location>
        <begin position="1236"/>
        <end position="1346"/>
    </location>
</feature>
<evidence type="ECO:0000256" key="5">
    <source>
        <dbReference type="SAM" id="MobiDB-lite"/>
    </source>
</evidence>
<dbReference type="Proteomes" id="UP000241647">
    <property type="component" value="Unassembled WGS sequence"/>
</dbReference>
<dbReference type="SMART" id="SM00332">
    <property type="entry name" value="PP2Cc"/>
    <property type="match status" value="1"/>
</dbReference>
<evidence type="ECO:0000256" key="2">
    <source>
        <dbReference type="ARBA" id="ARBA00023082"/>
    </source>
</evidence>